<dbReference type="PANTHER" id="PTHR35218:SF9">
    <property type="entry name" value="ENDONUCLEASE_EXONUCLEASE_PHOSPHATASE DOMAIN-CONTAINING PROTEIN"/>
    <property type="match status" value="1"/>
</dbReference>
<dbReference type="OrthoDB" id="1296323at2759"/>
<keyword evidence="3" id="KW-1185">Reference proteome</keyword>
<gene>
    <name evidence="2" type="ORF">Cgig2_003718</name>
</gene>
<dbReference type="Gene3D" id="3.60.10.10">
    <property type="entry name" value="Endonuclease/exonuclease/phosphatase"/>
    <property type="match status" value="1"/>
</dbReference>
<dbReference type="InterPro" id="IPR036691">
    <property type="entry name" value="Endo/exonu/phosph_ase_sf"/>
</dbReference>
<evidence type="ECO:0000256" key="1">
    <source>
        <dbReference type="SAM" id="MobiDB-lite"/>
    </source>
</evidence>
<name>A0A9Q1KGY0_9CARY</name>
<dbReference type="Proteomes" id="UP001153076">
    <property type="component" value="Unassembled WGS sequence"/>
</dbReference>
<dbReference type="EMBL" id="JAKOGI010000137">
    <property type="protein sequence ID" value="KAJ8442674.1"/>
    <property type="molecule type" value="Genomic_DNA"/>
</dbReference>
<dbReference type="SUPFAM" id="SSF56219">
    <property type="entry name" value="DNase I-like"/>
    <property type="match status" value="1"/>
</dbReference>
<dbReference type="PANTHER" id="PTHR35218">
    <property type="entry name" value="RNASE H DOMAIN-CONTAINING PROTEIN"/>
    <property type="match status" value="1"/>
</dbReference>
<evidence type="ECO:0008006" key="4">
    <source>
        <dbReference type="Google" id="ProtNLM"/>
    </source>
</evidence>
<evidence type="ECO:0000313" key="3">
    <source>
        <dbReference type="Proteomes" id="UP001153076"/>
    </source>
</evidence>
<feature type="region of interest" description="Disordered" evidence="1">
    <location>
        <begin position="34"/>
        <end position="77"/>
    </location>
</feature>
<reference evidence="2" key="1">
    <citation type="submission" date="2022-04" db="EMBL/GenBank/DDBJ databases">
        <title>Carnegiea gigantea Genome sequencing and assembly v2.</title>
        <authorList>
            <person name="Copetti D."/>
            <person name="Sanderson M.J."/>
            <person name="Burquez A."/>
            <person name="Wojciechowski M.F."/>
        </authorList>
    </citation>
    <scope>NUCLEOTIDE SEQUENCE</scope>
    <source>
        <strain evidence="2">SGP5-SGP5p</strain>
        <tissue evidence="2">Aerial part</tissue>
    </source>
</reference>
<dbReference type="AlphaFoldDB" id="A0A9Q1KGY0"/>
<organism evidence="2 3">
    <name type="scientific">Carnegiea gigantea</name>
    <dbReference type="NCBI Taxonomy" id="171969"/>
    <lineage>
        <taxon>Eukaryota</taxon>
        <taxon>Viridiplantae</taxon>
        <taxon>Streptophyta</taxon>
        <taxon>Embryophyta</taxon>
        <taxon>Tracheophyta</taxon>
        <taxon>Spermatophyta</taxon>
        <taxon>Magnoliopsida</taxon>
        <taxon>eudicotyledons</taxon>
        <taxon>Gunneridae</taxon>
        <taxon>Pentapetalae</taxon>
        <taxon>Caryophyllales</taxon>
        <taxon>Cactineae</taxon>
        <taxon>Cactaceae</taxon>
        <taxon>Cactoideae</taxon>
        <taxon>Echinocereeae</taxon>
        <taxon>Carnegiea</taxon>
    </lineage>
</organism>
<protein>
    <recommendedName>
        <fullName evidence="4">Endonuclease/exonuclease/phosphatase domain-containing protein</fullName>
    </recommendedName>
</protein>
<sequence length="416" mass="47723">MPPNKEPVLVTEINEDIVLKNLDIETVVDKENIPHGITNQPRDSAQMVWVESRPRKQGPQGNSPTRRPHVTGLSQRPNLRGTLHVDQPVLSNMQHTSNRSWPSRNYSAQVLQSRNKVARRASPPLGISPDKAPREVALGVVSWDKPCTIMCGSHPDEKMVGIMVQQNSQGADSRSFLNTLKEHVRMQHPHIIVLLETYVSGSRTYAVCNSIGFQGQFRELWDKLESWASSNNRPWLMVGTFNETRSLEERNHGGPDMARHCSKFNDWIENNALIDIGFSGLKFTWGLKFQEGGIKHWVWTQSDHAPILISTSGFSTRTSETKPFLFQATWMLRKGFDNLLRQFWAPSSSLNESLKRLTERLNNWNMNVLGNLFRNKRKLWGRIEGVQKRLDEGRPRHLLKLEKRLHLQLDKVLDQI</sequence>
<comment type="caution">
    <text evidence="2">The sequence shown here is derived from an EMBL/GenBank/DDBJ whole genome shotgun (WGS) entry which is preliminary data.</text>
</comment>
<proteinExistence type="predicted"/>
<evidence type="ECO:0000313" key="2">
    <source>
        <dbReference type="EMBL" id="KAJ8442674.1"/>
    </source>
</evidence>
<accession>A0A9Q1KGY0</accession>